<evidence type="ECO:0000256" key="1">
    <source>
        <dbReference type="ARBA" id="ARBA00004245"/>
    </source>
</evidence>
<feature type="non-terminal residue" evidence="14">
    <location>
        <position position="404"/>
    </location>
</feature>
<accession>A0A8J4TNG2</accession>
<dbReference type="InterPro" id="IPR052409">
    <property type="entry name" value="Myosin-III_kinase_activity"/>
</dbReference>
<evidence type="ECO:0000256" key="2">
    <source>
        <dbReference type="ARBA" id="ARBA00004316"/>
    </source>
</evidence>
<keyword evidence="11" id="KW-0009">Actin-binding</keyword>
<dbReference type="GO" id="GO:0007605">
    <property type="term" value="P:sensory perception of sound"/>
    <property type="evidence" value="ECO:0007669"/>
    <property type="project" value="TreeGrafter"/>
</dbReference>
<evidence type="ECO:0000256" key="8">
    <source>
        <dbReference type="ARBA" id="ARBA00023175"/>
    </source>
</evidence>
<keyword evidence="6" id="KW-0067">ATP-binding</keyword>
<dbReference type="Gene3D" id="3.40.850.10">
    <property type="entry name" value="Kinesin motor domain"/>
    <property type="match status" value="1"/>
</dbReference>
<dbReference type="GO" id="GO:0030832">
    <property type="term" value="P:regulation of actin filament length"/>
    <property type="evidence" value="ECO:0007669"/>
    <property type="project" value="TreeGrafter"/>
</dbReference>
<dbReference type="PANTHER" id="PTHR46256:SF4">
    <property type="entry name" value="MYOSIN-IIIA"/>
    <property type="match status" value="1"/>
</dbReference>
<dbReference type="Gene3D" id="1.20.58.530">
    <property type="match status" value="2"/>
</dbReference>
<dbReference type="SUPFAM" id="SSF52540">
    <property type="entry name" value="P-loop containing nucleoside triphosphate hydrolases"/>
    <property type="match status" value="1"/>
</dbReference>
<dbReference type="GO" id="GO:0003779">
    <property type="term" value="F:actin binding"/>
    <property type="evidence" value="ECO:0007669"/>
    <property type="project" value="UniProtKB-KW"/>
</dbReference>
<dbReference type="Pfam" id="PF00063">
    <property type="entry name" value="Myosin_head"/>
    <property type="match status" value="1"/>
</dbReference>
<dbReference type="InterPro" id="IPR036961">
    <property type="entry name" value="Kinesin_motor_dom_sf"/>
</dbReference>
<dbReference type="Gene3D" id="1.20.120.720">
    <property type="entry name" value="Myosin VI head, motor domain, U50 subdomain"/>
    <property type="match status" value="1"/>
</dbReference>
<evidence type="ECO:0000313" key="14">
    <source>
        <dbReference type="EMBL" id="KAF5894094.1"/>
    </source>
</evidence>
<evidence type="ECO:0000256" key="12">
    <source>
        <dbReference type="SAM" id="MobiDB-lite"/>
    </source>
</evidence>
<evidence type="ECO:0000256" key="3">
    <source>
        <dbReference type="ARBA" id="ARBA00022490"/>
    </source>
</evidence>
<dbReference type="FunFam" id="3.40.850.10:FF:000008">
    <property type="entry name" value="Putative unconventional myosin-IXa"/>
    <property type="match status" value="1"/>
</dbReference>
<dbReference type="GO" id="GO:0032433">
    <property type="term" value="C:filopodium tip"/>
    <property type="evidence" value="ECO:0007669"/>
    <property type="project" value="TreeGrafter"/>
</dbReference>
<keyword evidence="4" id="KW-0677">Repeat</keyword>
<gene>
    <name evidence="14" type="primary">myo3a</name>
    <name evidence="14" type="ORF">DAT39_016189</name>
</gene>
<evidence type="ECO:0000256" key="6">
    <source>
        <dbReference type="ARBA" id="ARBA00022840"/>
    </source>
</evidence>
<dbReference type="PROSITE" id="PS51456">
    <property type="entry name" value="MYOSIN_MOTOR"/>
    <property type="match status" value="1"/>
</dbReference>
<feature type="region of interest" description="Actin-binding" evidence="11">
    <location>
        <begin position="262"/>
        <end position="284"/>
    </location>
</feature>
<dbReference type="GO" id="GO:0051491">
    <property type="term" value="P:positive regulation of filopodium assembly"/>
    <property type="evidence" value="ECO:0007669"/>
    <property type="project" value="TreeGrafter"/>
</dbReference>
<dbReference type="InterPro" id="IPR027417">
    <property type="entry name" value="P-loop_NTPase"/>
</dbReference>
<sequence>MTASLLCIRSDELREALTSHCVVARGETIVRPNTVEKATEVRDAMSKALEEDKEQNIGILDIFGFENFKRNSFEQLCINIANEQIQFYFNQHIFAWEQDEYLNEGVDVRVIEYEDNRPLLDLFLQKPMEKFEDNLKSKNFSRPMRVDLGFGINHYAGKVVYNASGFLSKNRDTLPADIILLLRSSENELISRLVTNPLTKTGNLAHTKAKGTGSGKFGSRQPSPQRSVNIVKGENGAESIHHPRETTNMRTQTVASYFRYSLMDLLSKMVAGQPHFVRCIKPNNERQAHNFDKEKVLIQLRYTGILETAKIRRQGYSHRILFANFIQRYYMLAFRVDEEPAVSPETCTAILEKTKLENWALGKTKDSFHVLMFSSAFRGHMVRKSMADDKTKAKQDAVIVQLQA</sequence>
<comment type="caution">
    <text evidence="14">The sequence shown here is derived from an EMBL/GenBank/DDBJ whole genome shotgun (WGS) entry which is preliminary data.</text>
</comment>
<proteinExistence type="inferred from homology"/>
<dbReference type="PANTHER" id="PTHR46256">
    <property type="entry name" value="AGAP011099-PA"/>
    <property type="match status" value="1"/>
</dbReference>
<keyword evidence="7 11" id="KW-0518">Myosin</keyword>
<feature type="domain" description="Myosin motor" evidence="13">
    <location>
        <begin position="1"/>
        <end position="381"/>
    </location>
</feature>
<dbReference type="GO" id="GO:0004674">
    <property type="term" value="F:protein serine/threonine kinase activity"/>
    <property type="evidence" value="ECO:0007669"/>
    <property type="project" value="TreeGrafter"/>
</dbReference>
<dbReference type="SMART" id="SM00242">
    <property type="entry name" value="MYSc"/>
    <property type="match status" value="1"/>
</dbReference>
<dbReference type="Gene3D" id="6.20.240.20">
    <property type="match status" value="1"/>
</dbReference>
<keyword evidence="8" id="KW-0505">Motor protein</keyword>
<keyword evidence="10" id="KW-0966">Cell projection</keyword>
<dbReference type="GO" id="GO:0000146">
    <property type="term" value="F:microfilament motor activity"/>
    <property type="evidence" value="ECO:0007669"/>
    <property type="project" value="TreeGrafter"/>
</dbReference>
<comment type="similarity">
    <text evidence="11">Belongs to the TRAFAC class myosin-kinesin ATPase superfamily. Myosin family.</text>
</comment>
<keyword evidence="15" id="KW-1185">Reference proteome</keyword>
<dbReference type="GO" id="GO:0005524">
    <property type="term" value="F:ATP binding"/>
    <property type="evidence" value="ECO:0007669"/>
    <property type="project" value="UniProtKB-KW"/>
</dbReference>
<keyword evidence="5" id="KW-0547">Nucleotide-binding</keyword>
<dbReference type="GO" id="GO:0016459">
    <property type="term" value="C:myosin complex"/>
    <property type="evidence" value="ECO:0007669"/>
    <property type="project" value="UniProtKB-KW"/>
</dbReference>
<comment type="subcellular location">
    <subcellularLocation>
        <location evidence="2">Cell projection</location>
    </subcellularLocation>
    <subcellularLocation>
        <location evidence="1">Cytoplasm</location>
        <location evidence="1">Cytoskeleton</location>
    </subcellularLocation>
</comment>
<feature type="region of interest" description="Disordered" evidence="12">
    <location>
        <begin position="207"/>
        <end position="227"/>
    </location>
</feature>
<keyword evidence="9" id="KW-0206">Cytoskeleton</keyword>
<dbReference type="InterPro" id="IPR001609">
    <property type="entry name" value="Myosin_head_motor_dom-like"/>
</dbReference>
<dbReference type="OrthoDB" id="6108017at2759"/>
<comment type="caution">
    <text evidence="11">Lacks conserved residue(s) required for the propagation of feature annotation.</text>
</comment>
<dbReference type="GO" id="GO:0001917">
    <property type="term" value="C:photoreceptor inner segment"/>
    <property type="evidence" value="ECO:0007669"/>
    <property type="project" value="TreeGrafter"/>
</dbReference>
<dbReference type="EMBL" id="QNUK01000392">
    <property type="protein sequence ID" value="KAF5894094.1"/>
    <property type="molecule type" value="Genomic_DNA"/>
</dbReference>
<dbReference type="Proteomes" id="UP000727407">
    <property type="component" value="Unassembled WGS sequence"/>
</dbReference>
<evidence type="ECO:0000256" key="11">
    <source>
        <dbReference type="PROSITE-ProRule" id="PRU00782"/>
    </source>
</evidence>
<evidence type="ECO:0000313" key="15">
    <source>
        <dbReference type="Proteomes" id="UP000727407"/>
    </source>
</evidence>
<reference evidence="14" key="1">
    <citation type="submission" date="2020-07" db="EMBL/GenBank/DDBJ databases">
        <title>Clarias magur genome sequencing, assembly and annotation.</title>
        <authorList>
            <person name="Kushwaha B."/>
            <person name="Kumar R."/>
            <person name="Das P."/>
            <person name="Joshi C.G."/>
            <person name="Kumar D."/>
            <person name="Nagpure N.S."/>
            <person name="Pandey M."/>
            <person name="Agarwal S."/>
            <person name="Srivastava S."/>
            <person name="Singh M."/>
            <person name="Sahoo L."/>
            <person name="Jayasankar P."/>
            <person name="Meher P.K."/>
            <person name="Koringa P.G."/>
            <person name="Iquebal M.A."/>
            <person name="Das S.P."/>
            <person name="Bit A."/>
            <person name="Patnaik S."/>
            <person name="Patel N."/>
            <person name="Shah T.M."/>
            <person name="Hinsu A."/>
            <person name="Jena J.K."/>
        </authorList>
    </citation>
    <scope>NUCLEOTIDE SEQUENCE</scope>
    <source>
        <strain evidence="14">CIFAMagur01</strain>
        <tissue evidence="14">Testis</tissue>
    </source>
</reference>
<evidence type="ECO:0000256" key="10">
    <source>
        <dbReference type="ARBA" id="ARBA00023273"/>
    </source>
</evidence>
<dbReference type="AlphaFoldDB" id="A0A8J4TNG2"/>
<dbReference type="GO" id="GO:0048731">
    <property type="term" value="P:system development"/>
    <property type="evidence" value="ECO:0007669"/>
    <property type="project" value="UniProtKB-ARBA"/>
</dbReference>
<organism evidence="14 15">
    <name type="scientific">Clarias magur</name>
    <name type="common">Asian catfish</name>
    <name type="synonym">Macropteronotus magur</name>
    <dbReference type="NCBI Taxonomy" id="1594786"/>
    <lineage>
        <taxon>Eukaryota</taxon>
        <taxon>Metazoa</taxon>
        <taxon>Chordata</taxon>
        <taxon>Craniata</taxon>
        <taxon>Vertebrata</taxon>
        <taxon>Euteleostomi</taxon>
        <taxon>Actinopterygii</taxon>
        <taxon>Neopterygii</taxon>
        <taxon>Teleostei</taxon>
        <taxon>Ostariophysi</taxon>
        <taxon>Siluriformes</taxon>
        <taxon>Clariidae</taxon>
        <taxon>Clarias</taxon>
    </lineage>
</organism>
<keyword evidence="3" id="KW-0963">Cytoplasm</keyword>
<dbReference type="GO" id="GO:0032426">
    <property type="term" value="C:stereocilium tip"/>
    <property type="evidence" value="ECO:0007669"/>
    <property type="project" value="TreeGrafter"/>
</dbReference>
<dbReference type="PROSITE" id="PS50096">
    <property type="entry name" value="IQ"/>
    <property type="match status" value="1"/>
</dbReference>
<evidence type="ECO:0000256" key="4">
    <source>
        <dbReference type="ARBA" id="ARBA00022737"/>
    </source>
</evidence>
<protein>
    <submittedName>
        <fullName evidence="14">Myosin-IIIa isoform X6</fullName>
    </submittedName>
</protein>
<evidence type="ECO:0000256" key="7">
    <source>
        <dbReference type="ARBA" id="ARBA00023123"/>
    </source>
</evidence>
<evidence type="ECO:0000256" key="9">
    <source>
        <dbReference type="ARBA" id="ARBA00023212"/>
    </source>
</evidence>
<evidence type="ECO:0000256" key="5">
    <source>
        <dbReference type="ARBA" id="ARBA00022741"/>
    </source>
</evidence>
<evidence type="ECO:0000259" key="13">
    <source>
        <dbReference type="PROSITE" id="PS51456"/>
    </source>
</evidence>
<name>A0A8J4TNG2_CLAMG</name>